<name>A0A9N9G5A9_9GLOM</name>
<accession>A0A9N9G5A9</accession>
<reference evidence="1" key="1">
    <citation type="submission" date="2021-06" db="EMBL/GenBank/DDBJ databases">
        <authorList>
            <person name="Kallberg Y."/>
            <person name="Tangrot J."/>
            <person name="Rosling A."/>
        </authorList>
    </citation>
    <scope>NUCLEOTIDE SEQUENCE</scope>
    <source>
        <strain evidence="1">FL130A</strain>
    </source>
</reference>
<dbReference type="AlphaFoldDB" id="A0A9N9G5A9"/>
<evidence type="ECO:0000313" key="1">
    <source>
        <dbReference type="EMBL" id="CAG8581421.1"/>
    </source>
</evidence>
<organism evidence="1 2">
    <name type="scientific">Ambispora leptoticha</name>
    <dbReference type="NCBI Taxonomy" id="144679"/>
    <lineage>
        <taxon>Eukaryota</taxon>
        <taxon>Fungi</taxon>
        <taxon>Fungi incertae sedis</taxon>
        <taxon>Mucoromycota</taxon>
        <taxon>Glomeromycotina</taxon>
        <taxon>Glomeromycetes</taxon>
        <taxon>Archaeosporales</taxon>
        <taxon>Ambisporaceae</taxon>
        <taxon>Ambispora</taxon>
    </lineage>
</organism>
<proteinExistence type="predicted"/>
<evidence type="ECO:0000313" key="2">
    <source>
        <dbReference type="Proteomes" id="UP000789508"/>
    </source>
</evidence>
<dbReference type="EMBL" id="CAJVPS010003047">
    <property type="protein sequence ID" value="CAG8581421.1"/>
    <property type="molecule type" value="Genomic_DNA"/>
</dbReference>
<sequence length="176" mass="19917">MILADFAKFNSEKYNTLPKVDVASSILLHAPAFITSADFPNEQVYPAGWLLENDNKLSAFEYSTDVQVKRTLEKLIKNSSIFLKFCELIKEYHLENSLAPCITARDSLQPFEKRTGFLETTYLKSDASIVKNNKDQAVCCHENASIITTLWAYPVNDHCFSGGNHNHSLCSLFSLW</sequence>
<protein>
    <submittedName>
        <fullName evidence="1">4507_t:CDS:1</fullName>
    </submittedName>
</protein>
<keyword evidence="2" id="KW-1185">Reference proteome</keyword>
<gene>
    <name evidence="1" type="ORF">ALEPTO_LOCUS7277</name>
</gene>
<dbReference type="Proteomes" id="UP000789508">
    <property type="component" value="Unassembled WGS sequence"/>
</dbReference>
<dbReference type="OrthoDB" id="2322999at2759"/>
<comment type="caution">
    <text evidence="1">The sequence shown here is derived from an EMBL/GenBank/DDBJ whole genome shotgun (WGS) entry which is preliminary data.</text>
</comment>